<dbReference type="Pfam" id="PF08281">
    <property type="entry name" value="Sigma70_r4_2"/>
    <property type="match status" value="1"/>
</dbReference>
<dbReference type="PANTHER" id="PTHR43133">
    <property type="entry name" value="RNA POLYMERASE ECF-TYPE SIGMA FACTO"/>
    <property type="match status" value="1"/>
</dbReference>
<comment type="caution">
    <text evidence="7">The sequence shown here is derived from an EMBL/GenBank/DDBJ whole genome shotgun (WGS) entry which is preliminary data.</text>
</comment>
<reference evidence="7 8" key="1">
    <citation type="submission" date="2021-08" db="EMBL/GenBank/DDBJ databases">
        <authorList>
            <person name="Tuo L."/>
        </authorList>
    </citation>
    <scope>NUCLEOTIDE SEQUENCE [LARGE SCALE GENOMIC DNA]</scope>
    <source>
        <strain evidence="7 8">JCM 31229</strain>
    </source>
</reference>
<dbReference type="PANTHER" id="PTHR43133:SF63">
    <property type="entry name" value="RNA POLYMERASE SIGMA FACTOR FECI-RELATED"/>
    <property type="match status" value="1"/>
</dbReference>
<evidence type="ECO:0000256" key="2">
    <source>
        <dbReference type="ARBA" id="ARBA00023015"/>
    </source>
</evidence>
<comment type="similarity">
    <text evidence="1">Belongs to the sigma-70 factor family. ECF subfamily.</text>
</comment>
<protein>
    <submittedName>
        <fullName evidence="7">Sigma-70 family RNA polymerase sigma factor</fullName>
    </submittedName>
</protein>
<proteinExistence type="inferred from homology"/>
<dbReference type="Proteomes" id="UP000706039">
    <property type="component" value="Unassembled WGS sequence"/>
</dbReference>
<evidence type="ECO:0000313" key="8">
    <source>
        <dbReference type="Proteomes" id="UP000706039"/>
    </source>
</evidence>
<dbReference type="InterPro" id="IPR036388">
    <property type="entry name" value="WH-like_DNA-bd_sf"/>
</dbReference>
<dbReference type="InterPro" id="IPR013324">
    <property type="entry name" value="RNA_pol_sigma_r3/r4-like"/>
</dbReference>
<dbReference type="RefSeq" id="WP_222990453.1">
    <property type="nucleotide sequence ID" value="NZ_JAINVV010000006.1"/>
</dbReference>
<dbReference type="NCBIfam" id="TIGR02937">
    <property type="entry name" value="sigma70-ECF"/>
    <property type="match status" value="1"/>
</dbReference>
<name>A0ABS7PSH3_9SPHN</name>
<dbReference type="Pfam" id="PF04542">
    <property type="entry name" value="Sigma70_r2"/>
    <property type="match status" value="1"/>
</dbReference>
<evidence type="ECO:0000256" key="1">
    <source>
        <dbReference type="ARBA" id="ARBA00010641"/>
    </source>
</evidence>
<evidence type="ECO:0000256" key="5">
    <source>
        <dbReference type="SAM" id="MobiDB-lite"/>
    </source>
</evidence>
<dbReference type="InterPro" id="IPR013325">
    <property type="entry name" value="RNA_pol_sigma_r2"/>
</dbReference>
<feature type="region of interest" description="Disordered" evidence="5">
    <location>
        <begin position="180"/>
        <end position="202"/>
    </location>
</feature>
<dbReference type="SMART" id="SM00421">
    <property type="entry name" value="HTH_LUXR"/>
    <property type="match status" value="1"/>
</dbReference>
<sequence>MTGDAREPPDFPSVFIASRPALERMMAKYVGCPQVAADLAGDLYLRLARSDHARMPAHELQRYLFRAAINIAIDHARARRRRAVILRDNAVHFESVVESAEPAAIAAEQLTVVSEAIDELPDKLRDILRWRASGESYRDIAARLDVSVSMIEKHISRALQHCRQRLAQVNDIDALDAAKVENGATPGTKPEAGSARRSANRG</sequence>
<keyword evidence="4" id="KW-0804">Transcription</keyword>
<dbReference type="EMBL" id="JAINVV010000006">
    <property type="protein sequence ID" value="MBY8823337.1"/>
    <property type="molecule type" value="Genomic_DNA"/>
</dbReference>
<dbReference type="InterPro" id="IPR000792">
    <property type="entry name" value="Tscrpt_reg_LuxR_C"/>
</dbReference>
<feature type="domain" description="HTH luxR-type" evidence="6">
    <location>
        <begin position="117"/>
        <end position="178"/>
    </location>
</feature>
<keyword evidence="8" id="KW-1185">Reference proteome</keyword>
<evidence type="ECO:0000256" key="3">
    <source>
        <dbReference type="ARBA" id="ARBA00023082"/>
    </source>
</evidence>
<dbReference type="Gene3D" id="1.10.1740.10">
    <property type="match status" value="1"/>
</dbReference>
<evidence type="ECO:0000313" key="7">
    <source>
        <dbReference type="EMBL" id="MBY8823337.1"/>
    </source>
</evidence>
<gene>
    <name evidence="7" type="ORF">K7G82_13615</name>
</gene>
<dbReference type="CDD" id="cd06171">
    <property type="entry name" value="Sigma70_r4"/>
    <property type="match status" value="1"/>
</dbReference>
<evidence type="ECO:0000259" key="6">
    <source>
        <dbReference type="SMART" id="SM00421"/>
    </source>
</evidence>
<keyword evidence="3" id="KW-0731">Sigma factor</keyword>
<accession>A0ABS7PSH3</accession>
<dbReference type="InterPro" id="IPR013249">
    <property type="entry name" value="RNA_pol_sigma70_r4_t2"/>
</dbReference>
<evidence type="ECO:0000256" key="4">
    <source>
        <dbReference type="ARBA" id="ARBA00023163"/>
    </source>
</evidence>
<organism evidence="7 8">
    <name type="scientific">Sphingomonas colocasiae</name>
    <dbReference type="NCBI Taxonomy" id="1848973"/>
    <lineage>
        <taxon>Bacteria</taxon>
        <taxon>Pseudomonadati</taxon>
        <taxon>Pseudomonadota</taxon>
        <taxon>Alphaproteobacteria</taxon>
        <taxon>Sphingomonadales</taxon>
        <taxon>Sphingomonadaceae</taxon>
        <taxon>Sphingomonas</taxon>
    </lineage>
</organism>
<dbReference type="InterPro" id="IPR014284">
    <property type="entry name" value="RNA_pol_sigma-70_dom"/>
</dbReference>
<dbReference type="SUPFAM" id="SSF88659">
    <property type="entry name" value="Sigma3 and sigma4 domains of RNA polymerase sigma factors"/>
    <property type="match status" value="1"/>
</dbReference>
<dbReference type="InterPro" id="IPR039425">
    <property type="entry name" value="RNA_pol_sigma-70-like"/>
</dbReference>
<dbReference type="InterPro" id="IPR007627">
    <property type="entry name" value="RNA_pol_sigma70_r2"/>
</dbReference>
<dbReference type="SUPFAM" id="SSF88946">
    <property type="entry name" value="Sigma2 domain of RNA polymerase sigma factors"/>
    <property type="match status" value="1"/>
</dbReference>
<keyword evidence="2" id="KW-0805">Transcription regulation</keyword>
<dbReference type="Gene3D" id="1.10.10.10">
    <property type="entry name" value="Winged helix-like DNA-binding domain superfamily/Winged helix DNA-binding domain"/>
    <property type="match status" value="1"/>
</dbReference>